<gene>
    <name evidence="1" type="ORF">IWQ57_002860</name>
</gene>
<dbReference type="Proteomes" id="UP001140234">
    <property type="component" value="Unassembled WGS sequence"/>
</dbReference>
<accession>A0ACC1JYF8</accession>
<comment type="caution">
    <text evidence="1">The sequence shown here is derived from an EMBL/GenBank/DDBJ whole genome shotgun (WGS) entry which is preliminary data.</text>
</comment>
<proteinExistence type="predicted"/>
<reference evidence="1" key="1">
    <citation type="submission" date="2022-07" db="EMBL/GenBank/DDBJ databases">
        <title>Phylogenomic reconstructions and comparative analyses of Kickxellomycotina fungi.</title>
        <authorList>
            <person name="Reynolds N.K."/>
            <person name="Stajich J.E."/>
            <person name="Barry K."/>
            <person name="Grigoriev I.V."/>
            <person name="Crous P."/>
            <person name="Smith M.E."/>
        </authorList>
    </citation>
    <scope>NUCLEOTIDE SEQUENCE</scope>
    <source>
        <strain evidence="1">CBS 109366</strain>
    </source>
</reference>
<name>A0ACC1JYF8_9FUNG</name>
<feature type="non-terminal residue" evidence="1">
    <location>
        <position position="472"/>
    </location>
</feature>
<organism evidence="1 2">
    <name type="scientific">Coemansia nantahalensis</name>
    <dbReference type="NCBI Taxonomy" id="2789366"/>
    <lineage>
        <taxon>Eukaryota</taxon>
        <taxon>Fungi</taxon>
        <taxon>Fungi incertae sedis</taxon>
        <taxon>Zoopagomycota</taxon>
        <taxon>Kickxellomycotina</taxon>
        <taxon>Kickxellomycetes</taxon>
        <taxon>Kickxellales</taxon>
        <taxon>Kickxellaceae</taxon>
        <taxon>Coemansia</taxon>
    </lineage>
</organism>
<dbReference type="EMBL" id="JANBUJ010000820">
    <property type="protein sequence ID" value="KAJ2769996.1"/>
    <property type="molecule type" value="Genomic_DNA"/>
</dbReference>
<protein>
    <submittedName>
        <fullName evidence="1">Uncharacterized protein</fullName>
    </submittedName>
</protein>
<sequence>MSALDAPAADGAPVKKSLRSKRLMRPAKAKAAHAPDDESEPAAQDPPQDEAGITGGKDRPVSTASSGHASAGNRHSAGTDTETLAADTTHEPSPVLPPLDKSSSSVSYMSADADAFVEASDTRESSHPSSHSQEGGVLAGLAGPADEPAGADESAEDLMQMLAGLQVPDEPQLTTSADTGAADLLVSGIGGLASSYSPPSSALGDKEEGPRSRRGSHSTAASPVVRPATGDSAASPISARRDSAADRASGQARRSASINGAQRRPLSMAGPEPEFVVTPTSADSTGEPARSHALGRSASLRQGAWSPDQRAPASLSPAGSGGAKKGNRRSIMLTSFVPPVGLGGGPSSKSPSRSSTESRAESVVETPADLAAMNGVVEISPGGKVSKRASYIDSQQHAVRPPSEASMSSIRLRPSAEVVMASQQQQQQTAKGALQSIGERIGGAVGIREEEEEEDDADLPEWMKEVQRRKRE</sequence>
<evidence type="ECO:0000313" key="1">
    <source>
        <dbReference type="EMBL" id="KAJ2769996.1"/>
    </source>
</evidence>
<keyword evidence="2" id="KW-1185">Reference proteome</keyword>
<evidence type="ECO:0000313" key="2">
    <source>
        <dbReference type="Proteomes" id="UP001140234"/>
    </source>
</evidence>